<protein>
    <recommendedName>
        <fullName evidence="2">Peptide deformylase</fullName>
        <shortName evidence="2">PDF</shortName>
        <ecNumber evidence="2">3.5.1.88</ecNumber>
    </recommendedName>
    <alternativeName>
        <fullName evidence="2">Polypeptide deformylase</fullName>
    </alternativeName>
</protein>
<keyword evidence="2" id="KW-0378">Hydrolase</keyword>
<dbReference type="InterPro" id="IPR036821">
    <property type="entry name" value="Peptide_deformylase_sf"/>
</dbReference>
<dbReference type="PIRSF" id="PIRSF004749">
    <property type="entry name" value="Pep_def"/>
    <property type="match status" value="1"/>
</dbReference>
<dbReference type="EC" id="3.5.1.88" evidence="2"/>
<keyword evidence="2" id="KW-0648">Protein biosynthesis</keyword>
<evidence type="ECO:0000313" key="3">
    <source>
        <dbReference type="EMBL" id="OGM90529.1"/>
    </source>
</evidence>
<comment type="catalytic activity">
    <reaction evidence="2">
        <text>N-terminal N-formyl-L-methionyl-[peptide] + H2O = N-terminal L-methionyl-[peptide] + formate</text>
        <dbReference type="Rhea" id="RHEA:24420"/>
        <dbReference type="Rhea" id="RHEA-COMP:10639"/>
        <dbReference type="Rhea" id="RHEA-COMP:10640"/>
        <dbReference type="ChEBI" id="CHEBI:15377"/>
        <dbReference type="ChEBI" id="CHEBI:15740"/>
        <dbReference type="ChEBI" id="CHEBI:49298"/>
        <dbReference type="ChEBI" id="CHEBI:64731"/>
        <dbReference type="EC" id="3.5.1.88"/>
    </reaction>
</comment>
<dbReference type="STRING" id="1802555.A2755_01070"/>
<proteinExistence type="inferred from homology"/>
<dbReference type="GO" id="GO:0046872">
    <property type="term" value="F:metal ion binding"/>
    <property type="evidence" value="ECO:0007669"/>
    <property type="project" value="UniProtKB-KW"/>
</dbReference>
<dbReference type="EMBL" id="MGIP01000020">
    <property type="protein sequence ID" value="OGM90529.1"/>
    <property type="molecule type" value="Genomic_DNA"/>
</dbReference>
<feature type="binding site" evidence="2">
    <location>
        <position position="113"/>
    </location>
    <ligand>
        <name>Fe cation</name>
        <dbReference type="ChEBI" id="CHEBI:24875"/>
    </ligand>
</feature>
<dbReference type="GO" id="GO:0006412">
    <property type="term" value="P:translation"/>
    <property type="evidence" value="ECO:0007669"/>
    <property type="project" value="UniProtKB-UniRule"/>
</dbReference>
<dbReference type="GO" id="GO:0042586">
    <property type="term" value="F:peptide deformylase activity"/>
    <property type="evidence" value="ECO:0007669"/>
    <property type="project" value="UniProtKB-UniRule"/>
</dbReference>
<evidence type="ECO:0000256" key="2">
    <source>
        <dbReference type="HAMAP-Rule" id="MF_00163"/>
    </source>
</evidence>
<feature type="binding site" evidence="2">
    <location>
        <position position="155"/>
    </location>
    <ligand>
        <name>Fe cation</name>
        <dbReference type="ChEBI" id="CHEBI:24875"/>
    </ligand>
</feature>
<keyword evidence="2" id="KW-0408">Iron</keyword>
<keyword evidence="2" id="KW-0479">Metal-binding</keyword>
<dbReference type="NCBIfam" id="TIGR00079">
    <property type="entry name" value="pept_deformyl"/>
    <property type="match status" value="1"/>
</dbReference>
<name>A0A1F8DRD7_9BACT</name>
<dbReference type="HAMAP" id="MF_00163">
    <property type="entry name" value="Pep_deformylase"/>
    <property type="match status" value="1"/>
</dbReference>
<accession>A0A1F8DRD7</accession>
<dbReference type="Gene3D" id="3.90.45.10">
    <property type="entry name" value="Peptide deformylase"/>
    <property type="match status" value="1"/>
</dbReference>
<comment type="cofactor">
    <cofactor evidence="2">
        <name>Fe(2+)</name>
        <dbReference type="ChEBI" id="CHEBI:29033"/>
    </cofactor>
    <text evidence="2">Binds 1 Fe(2+) ion.</text>
</comment>
<dbReference type="CDD" id="cd00487">
    <property type="entry name" value="Pep_deformylase"/>
    <property type="match status" value="1"/>
</dbReference>
<dbReference type="AlphaFoldDB" id="A0A1F8DRD7"/>
<gene>
    <name evidence="2" type="primary">def</name>
    <name evidence="3" type="ORF">A2755_01070</name>
</gene>
<dbReference type="SUPFAM" id="SSF56420">
    <property type="entry name" value="Peptide deformylase"/>
    <property type="match status" value="1"/>
</dbReference>
<dbReference type="InterPro" id="IPR023635">
    <property type="entry name" value="Peptide_deformylase"/>
</dbReference>
<dbReference type="Pfam" id="PF01327">
    <property type="entry name" value="Pep_deformylase"/>
    <property type="match status" value="1"/>
</dbReference>
<feature type="binding site" evidence="2">
    <location>
        <position position="159"/>
    </location>
    <ligand>
        <name>Fe cation</name>
        <dbReference type="ChEBI" id="CHEBI:24875"/>
    </ligand>
</feature>
<dbReference type="PRINTS" id="PR01576">
    <property type="entry name" value="PDEFORMYLASE"/>
</dbReference>
<organism evidence="3 4">
    <name type="scientific">Candidatus Wolfebacteria bacterium RIFCSPHIGHO2_01_FULL_48_22</name>
    <dbReference type="NCBI Taxonomy" id="1802555"/>
    <lineage>
        <taxon>Bacteria</taxon>
        <taxon>Candidatus Wolfeibacteriota</taxon>
    </lineage>
</organism>
<feature type="active site" evidence="2">
    <location>
        <position position="156"/>
    </location>
</feature>
<evidence type="ECO:0000256" key="1">
    <source>
        <dbReference type="ARBA" id="ARBA00010759"/>
    </source>
</evidence>
<reference evidence="3 4" key="1">
    <citation type="journal article" date="2016" name="Nat. Commun.">
        <title>Thousands of microbial genomes shed light on interconnected biogeochemical processes in an aquifer system.</title>
        <authorList>
            <person name="Anantharaman K."/>
            <person name="Brown C.T."/>
            <person name="Hug L.A."/>
            <person name="Sharon I."/>
            <person name="Castelle C.J."/>
            <person name="Probst A.J."/>
            <person name="Thomas B.C."/>
            <person name="Singh A."/>
            <person name="Wilkins M.J."/>
            <person name="Karaoz U."/>
            <person name="Brodie E.L."/>
            <person name="Williams K.H."/>
            <person name="Hubbard S.S."/>
            <person name="Banfield J.F."/>
        </authorList>
    </citation>
    <scope>NUCLEOTIDE SEQUENCE [LARGE SCALE GENOMIC DNA]</scope>
</reference>
<dbReference type="Proteomes" id="UP000177029">
    <property type="component" value="Unassembled WGS sequence"/>
</dbReference>
<comment type="function">
    <text evidence="2">Removes the formyl group from the N-terminal Met of newly synthesized proteins. Requires at least a dipeptide for an efficient rate of reaction. N-terminal L-methionine is a prerequisite for activity but the enzyme has broad specificity at other positions.</text>
</comment>
<dbReference type="PANTHER" id="PTHR10458">
    <property type="entry name" value="PEPTIDE DEFORMYLASE"/>
    <property type="match status" value="1"/>
</dbReference>
<comment type="caution">
    <text evidence="3">The sequence shown here is derived from an EMBL/GenBank/DDBJ whole genome shotgun (WGS) entry which is preliminary data.</text>
</comment>
<sequence length="182" mass="20823">MVSILQKENASLRKKSVEISRVDITSSRIKKIIAEMKRALDSQPDGVAIAASQIGENVRIFVVSEKIFDLSENLLEHREEQKNLEEKRYGHLVFINPKLTKLSRQKSLLEEGCLSVRWLYGKVKRSLKATVRAYDENGKPFERGASGLMAQVFQHEMDHLEGKLFTDKAVEIREMHPDNTQS</sequence>
<dbReference type="PANTHER" id="PTHR10458:SF22">
    <property type="entry name" value="PEPTIDE DEFORMYLASE"/>
    <property type="match status" value="1"/>
</dbReference>
<dbReference type="NCBIfam" id="NF001159">
    <property type="entry name" value="PRK00150.1-3"/>
    <property type="match status" value="1"/>
</dbReference>
<comment type="similarity">
    <text evidence="1 2">Belongs to the polypeptide deformylase family.</text>
</comment>
<evidence type="ECO:0000313" key="4">
    <source>
        <dbReference type="Proteomes" id="UP000177029"/>
    </source>
</evidence>